<keyword evidence="3" id="KW-0812">Transmembrane</keyword>
<dbReference type="Proteomes" id="UP000536441">
    <property type="component" value="Unassembled WGS sequence"/>
</dbReference>
<dbReference type="RefSeq" id="WP_183988947.1">
    <property type="nucleotide sequence ID" value="NZ_CBCRYR010000053.1"/>
</dbReference>
<feature type="transmembrane region" description="Helical" evidence="3">
    <location>
        <begin position="109"/>
        <end position="129"/>
    </location>
</feature>
<dbReference type="InterPro" id="IPR029787">
    <property type="entry name" value="Nucleotide_cyclase"/>
</dbReference>
<keyword evidence="6" id="KW-1185">Reference proteome</keyword>
<dbReference type="AlphaFoldDB" id="A0A7Y6EIS5"/>
<gene>
    <name evidence="5" type="ORF">HP438_15915</name>
</gene>
<dbReference type="SUPFAM" id="SSF55073">
    <property type="entry name" value="Nucleotide cyclase"/>
    <property type="match status" value="1"/>
</dbReference>
<dbReference type="PROSITE" id="PS50887">
    <property type="entry name" value="GGDEF"/>
    <property type="match status" value="1"/>
</dbReference>
<evidence type="ECO:0000256" key="2">
    <source>
        <dbReference type="ARBA" id="ARBA00034247"/>
    </source>
</evidence>
<keyword evidence="3" id="KW-1133">Transmembrane helix</keyword>
<proteinExistence type="predicted"/>
<dbReference type="Gene3D" id="3.30.70.270">
    <property type="match status" value="1"/>
</dbReference>
<keyword evidence="3" id="KW-0472">Membrane</keyword>
<dbReference type="NCBIfam" id="TIGR00254">
    <property type="entry name" value="GGDEF"/>
    <property type="match status" value="1"/>
</dbReference>
<dbReference type="PANTHER" id="PTHR45138:SF9">
    <property type="entry name" value="DIGUANYLATE CYCLASE DGCM-RELATED"/>
    <property type="match status" value="1"/>
</dbReference>
<dbReference type="InterPro" id="IPR000160">
    <property type="entry name" value="GGDEF_dom"/>
</dbReference>
<feature type="transmembrane region" description="Helical" evidence="3">
    <location>
        <begin position="80"/>
        <end position="97"/>
    </location>
</feature>
<evidence type="ECO:0000259" key="4">
    <source>
        <dbReference type="PROSITE" id="PS50887"/>
    </source>
</evidence>
<evidence type="ECO:0000256" key="3">
    <source>
        <dbReference type="SAM" id="Phobius"/>
    </source>
</evidence>
<evidence type="ECO:0000313" key="6">
    <source>
        <dbReference type="Proteomes" id="UP000536441"/>
    </source>
</evidence>
<dbReference type="SMART" id="SM00267">
    <property type="entry name" value="GGDEF"/>
    <property type="match status" value="1"/>
</dbReference>
<feature type="transmembrane region" description="Helical" evidence="3">
    <location>
        <begin position="23"/>
        <end position="42"/>
    </location>
</feature>
<dbReference type="Pfam" id="PF00990">
    <property type="entry name" value="GGDEF"/>
    <property type="match status" value="1"/>
</dbReference>
<comment type="caution">
    <text evidence="5">The sequence shown here is derived from an EMBL/GenBank/DDBJ whole genome shotgun (WGS) entry which is preliminary data.</text>
</comment>
<dbReference type="EC" id="2.7.7.65" evidence="1"/>
<evidence type="ECO:0000256" key="1">
    <source>
        <dbReference type="ARBA" id="ARBA00012528"/>
    </source>
</evidence>
<feature type="transmembrane region" description="Helical" evidence="3">
    <location>
        <begin position="173"/>
        <end position="198"/>
    </location>
</feature>
<protein>
    <recommendedName>
        <fullName evidence="1">diguanylate cyclase</fullName>
        <ecNumber evidence="1">2.7.7.65</ecNumber>
    </recommendedName>
</protein>
<accession>A0A7Y6EIS5</accession>
<comment type="catalytic activity">
    <reaction evidence="2">
        <text>2 GTP = 3',3'-c-di-GMP + 2 diphosphate</text>
        <dbReference type="Rhea" id="RHEA:24898"/>
        <dbReference type="ChEBI" id="CHEBI:33019"/>
        <dbReference type="ChEBI" id="CHEBI:37565"/>
        <dbReference type="ChEBI" id="CHEBI:58805"/>
        <dbReference type="EC" id="2.7.7.65"/>
    </reaction>
</comment>
<name>A0A7Y6EIS5_9SPHN</name>
<feature type="transmembrane region" description="Helical" evidence="3">
    <location>
        <begin position="135"/>
        <end position="152"/>
    </location>
</feature>
<organism evidence="5 6">
    <name type="scientific">Sphingomonas zeae</name>
    <dbReference type="NCBI Taxonomy" id="1646122"/>
    <lineage>
        <taxon>Bacteria</taxon>
        <taxon>Pseudomonadati</taxon>
        <taxon>Pseudomonadota</taxon>
        <taxon>Alphaproteobacteria</taxon>
        <taxon>Sphingomonadales</taxon>
        <taxon>Sphingomonadaceae</taxon>
        <taxon>Sphingomonas</taxon>
    </lineage>
</organism>
<dbReference type="InterPro" id="IPR043128">
    <property type="entry name" value="Rev_trsase/Diguanyl_cyclase"/>
</dbReference>
<dbReference type="InterPro" id="IPR050469">
    <property type="entry name" value="Diguanylate_Cyclase"/>
</dbReference>
<evidence type="ECO:0000313" key="5">
    <source>
        <dbReference type="EMBL" id="NUU48457.1"/>
    </source>
</evidence>
<dbReference type="GO" id="GO:0052621">
    <property type="term" value="F:diguanylate cyclase activity"/>
    <property type="evidence" value="ECO:0007669"/>
    <property type="project" value="UniProtKB-EC"/>
</dbReference>
<dbReference type="CDD" id="cd01949">
    <property type="entry name" value="GGDEF"/>
    <property type="match status" value="1"/>
</dbReference>
<feature type="transmembrane region" description="Helical" evidence="3">
    <location>
        <begin position="54"/>
        <end position="74"/>
    </location>
</feature>
<sequence length="394" mass="42157">MAALFVVTYGVVAVSYPRQRAAIWFTVSYLLGFLTPICELMVRYTDAADLFALLGYAAFLGGILAMGMGIQVFVGDRPPWRLPLLIWLGGLALRLAIWGGTRNTMPYELLFQLPFAIASAGVMLAVRKIGAVGPIRAMLVGVFAVTGAHFLAKPFLALSLGSGSSAKAYLSTFYAIISQISTGVLLVASGLCLMLLVIQRALEETILDAETDPLTGLANRRRLYRVGPRMMVEATLRGGGLHALVLDLDHFKAINDCHGHATGDTVLVAFARVLQGLIAKDMLAVRMGGEEFAILIPDADGVDVGPDNRAARLGQAIRDALKPFAARGLPALTASGGIVRYRAGDTLDGLIARADQLAYRAKRAGRDRILQDTPDRPSDRDAIGWAEVPRLVAG</sequence>
<dbReference type="PANTHER" id="PTHR45138">
    <property type="entry name" value="REGULATORY COMPONENTS OF SENSORY TRANSDUCTION SYSTEM"/>
    <property type="match status" value="1"/>
</dbReference>
<reference evidence="5 6" key="1">
    <citation type="submission" date="2020-05" db="EMBL/GenBank/DDBJ databases">
        <title>Genome Sequencing of Type Strains.</title>
        <authorList>
            <person name="Lemaire J.F."/>
            <person name="Inderbitzin P."/>
            <person name="Gregorio O.A."/>
            <person name="Collins S.B."/>
            <person name="Wespe N."/>
            <person name="Knight-Connoni V."/>
        </authorList>
    </citation>
    <scope>NUCLEOTIDE SEQUENCE [LARGE SCALE GENOMIC DNA]</scope>
    <source>
        <strain evidence="5 6">DSM 100049</strain>
    </source>
</reference>
<feature type="domain" description="GGDEF" evidence="4">
    <location>
        <begin position="239"/>
        <end position="374"/>
    </location>
</feature>
<dbReference type="EMBL" id="JABMCH010000070">
    <property type="protein sequence ID" value="NUU48457.1"/>
    <property type="molecule type" value="Genomic_DNA"/>
</dbReference>